<evidence type="ECO:0000313" key="4">
    <source>
        <dbReference type="EMBL" id="MCX2725568.1"/>
    </source>
</evidence>
<evidence type="ECO:0000313" key="5">
    <source>
        <dbReference type="Proteomes" id="UP001300261"/>
    </source>
</evidence>
<dbReference type="InterPro" id="IPR006059">
    <property type="entry name" value="SBP"/>
</dbReference>
<proteinExistence type="predicted"/>
<keyword evidence="1 3" id="KW-0732">Signal</keyword>
<accession>A0ABT3R8H9</accession>
<evidence type="ECO:0000256" key="1">
    <source>
        <dbReference type="ARBA" id="ARBA00022729"/>
    </source>
</evidence>
<dbReference type="EMBL" id="JAPEVI010000003">
    <property type="protein sequence ID" value="MCX2725568.1"/>
    <property type="molecule type" value="Genomic_DNA"/>
</dbReference>
<dbReference type="PANTHER" id="PTHR30006:SF25">
    <property type="entry name" value="PHOSPHOGLYCERATE TRANSPORT REGULATORY PROTEIN PGTC"/>
    <property type="match status" value="1"/>
</dbReference>
<dbReference type="Pfam" id="PF01547">
    <property type="entry name" value="SBP_bac_1"/>
    <property type="match status" value="1"/>
</dbReference>
<dbReference type="SUPFAM" id="SSF53850">
    <property type="entry name" value="Periplasmic binding protein-like II"/>
    <property type="match status" value="1"/>
</dbReference>
<dbReference type="Proteomes" id="UP001300261">
    <property type="component" value="Unassembled WGS sequence"/>
</dbReference>
<reference evidence="4 5" key="1">
    <citation type="journal article" date="2016" name="Int. J. Syst. Evol. Microbiol.">
        <title>Labrenzia salina sp. nov., isolated from the rhizosphere of the halophyte Arthrocnemum macrostachyum.</title>
        <authorList>
            <person name="Camacho M."/>
            <person name="Redondo-Gomez S."/>
            <person name="Rodriguez-Llorente I."/>
            <person name="Rohde M."/>
            <person name="Sproer C."/>
            <person name="Schumann P."/>
            <person name="Klenk H.P."/>
            <person name="Montero-Calasanz M.D.C."/>
        </authorList>
    </citation>
    <scope>NUCLEOTIDE SEQUENCE [LARGE SCALE GENOMIC DNA]</scope>
    <source>
        <strain evidence="4 5">DSM 29163</strain>
    </source>
</reference>
<comment type="caution">
    <text evidence="4">The sequence shown here is derived from an EMBL/GenBank/DDBJ whole genome shotgun (WGS) entry which is preliminary data.</text>
</comment>
<evidence type="ECO:0000256" key="3">
    <source>
        <dbReference type="SAM" id="SignalP"/>
    </source>
</evidence>
<protein>
    <submittedName>
        <fullName evidence="4">ABC transporter substrate-binding protein</fullName>
    </submittedName>
</protein>
<dbReference type="Gene3D" id="3.40.190.10">
    <property type="entry name" value="Periplasmic binding protein-like II"/>
    <property type="match status" value="2"/>
</dbReference>
<feature type="signal peptide" evidence="3">
    <location>
        <begin position="1"/>
        <end position="25"/>
    </location>
</feature>
<evidence type="ECO:0000256" key="2">
    <source>
        <dbReference type="ARBA" id="ARBA00022764"/>
    </source>
</evidence>
<name>A0ABT3R8H9_9HYPH</name>
<feature type="chain" id="PRO_5045053147" evidence="3">
    <location>
        <begin position="26"/>
        <end position="357"/>
    </location>
</feature>
<organism evidence="4 5">
    <name type="scientific">Roseibium salinum</name>
    <dbReference type="NCBI Taxonomy" id="1604349"/>
    <lineage>
        <taxon>Bacteria</taxon>
        <taxon>Pseudomonadati</taxon>
        <taxon>Pseudomonadota</taxon>
        <taxon>Alphaproteobacteria</taxon>
        <taxon>Hyphomicrobiales</taxon>
        <taxon>Stappiaceae</taxon>
        <taxon>Roseibium</taxon>
    </lineage>
</organism>
<dbReference type="PANTHER" id="PTHR30006">
    <property type="entry name" value="THIAMINE-BINDING PERIPLASMIC PROTEIN-RELATED"/>
    <property type="match status" value="1"/>
</dbReference>
<gene>
    <name evidence="4" type="ORF">ON753_24955</name>
</gene>
<sequence>MRMLAAPFRGLFACAVFLLSGGLCAAQEIIETFGSENARQTVLLRSTTDIAVFGPVVEAFLKSRPDIRLRFEQWGSNDLYELTRTECHDGATGADIVVSSAVHQMVRLVNEACAAPYRSRLTGQLPDALSWRDELWGITREPAVIVYNRDLVPPGDVPRTRFDLLDLLRPFDTPYAGRIATYDIEESGLGYLFAFADAQEASTFGALQESFGRSRTVSTCCSAEIIQGVAEGRYLMAYNVLGSYAQDFQQRDERIGIVLPSDYTLVLSRALMIPKQAKNKLPAKEFLDFLLSPEGTFELQKALLISPLLETEEGTEGEGLSPTALRPIDLSPSLMVALDAMTRDAFLRRWRTTFPAP</sequence>
<keyword evidence="2" id="KW-0574">Periplasm</keyword>
<keyword evidence="5" id="KW-1185">Reference proteome</keyword>
<dbReference type="RefSeq" id="WP_265966605.1">
    <property type="nucleotide sequence ID" value="NZ_JAPEVI010000003.1"/>
</dbReference>